<sequence length="77" mass="8998">MYYFISAVNIHYITSHSQPFRNLYSLFSVSIFLMKSVCMFHSRALVLRSYGKMKEFPLPNSGLVDDCVCLTIYQNFL</sequence>
<accession>A0AAN9NLT4</accession>
<gene>
    <name evidence="1" type="ORF">VNO80_08288</name>
</gene>
<protein>
    <submittedName>
        <fullName evidence="1">Uncharacterized protein</fullName>
    </submittedName>
</protein>
<dbReference type="Proteomes" id="UP001374584">
    <property type="component" value="Unassembled WGS sequence"/>
</dbReference>
<evidence type="ECO:0000313" key="2">
    <source>
        <dbReference type="Proteomes" id="UP001374584"/>
    </source>
</evidence>
<dbReference type="EMBL" id="JAYMYR010000003">
    <property type="protein sequence ID" value="KAK7374845.1"/>
    <property type="molecule type" value="Genomic_DNA"/>
</dbReference>
<reference evidence="1 2" key="1">
    <citation type="submission" date="2024-01" db="EMBL/GenBank/DDBJ databases">
        <title>The genomes of 5 underutilized Papilionoideae crops provide insights into root nodulation and disease resistanc.</title>
        <authorList>
            <person name="Jiang F."/>
        </authorList>
    </citation>
    <scope>NUCLEOTIDE SEQUENCE [LARGE SCALE GENOMIC DNA]</scope>
    <source>
        <strain evidence="1">JINMINGXINNONG_FW02</strain>
        <tissue evidence="1">Leaves</tissue>
    </source>
</reference>
<name>A0AAN9NLT4_PHACN</name>
<keyword evidence="2" id="KW-1185">Reference proteome</keyword>
<organism evidence="1 2">
    <name type="scientific">Phaseolus coccineus</name>
    <name type="common">Scarlet runner bean</name>
    <name type="synonym">Phaseolus multiflorus</name>
    <dbReference type="NCBI Taxonomy" id="3886"/>
    <lineage>
        <taxon>Eukaryota</taxon>
        <taxon>Viridiplantae</taxon>
        <taxon>Streptophyta</taxon>
        <taxon>Embryophyta</taxon>
        <taxon>Tracheophyta</taxon>
        <taxon>Spermatophyta</taxon>
        <taxon>Magnoliopsida</taxon>
        <taxon>eudicotyledons</taxon>
        <taxon>Gunneridae</taxon>
        <taxon>Pentapetalae</taxon>
        <taxon>rosids</taxon>
        <taxon>fabids</taxon>
        <taxon>Fabales</taxon>
        <taxon>Fabaceae</taxon>
        <taxon>Papilionoideae</taxon>
        <taxon>50 kb inversion clade</taxon>
        <taxon>NPAAA clade</taxon>
        <taxon>indigoferoid/millettioid clade</taxon>
        <taxon>Phaseoleae</taxon>
        <taxon>Phaseolus</taxon>
    </lineage>
</organism>
<dbReference type="AlphaFoldDB" id="A0AAN9NLT4"/>
<comment type="caution">
    <text evidence="1">The sequence shown here is derived from an EMBL/GenBank/DDBJ whole genome shotgun (WGS) entry which is preliminary data.</text>
</comment>
<proteinExistence type="predicted"/>
<evidence type="ECO:0000313" key="1">
    <source>
        <dbReference type="EMBL" id="KAK7374845.1"/>
    </source>
</evidence>